<dbReference type="InterPro" id="IPR013740">
    <property type="entry name" value="Redoxin"/>
</dbReference>
<name>A0ABW1U1Q3_9BURK</name>
<dbReference type="GO" id="GO:0016757">
    <property type="term" value="F:glycosyltransferase activity"/>
    <property type="evidence" value="ECO:0007669"/>
    <property type="project" value="UniProtKB-KW"/>
</dbReference>
<protein>
    <submittedName>
        <fullName evidence="7">Prolipoprotein diacylglyceryl transferase family protein</fullName>
        <ecNumber evidence="7">2.4.99.-</ecNumber>
    </submittedName>
</protein>
<reference evidence="8" key="1">
    <citation type="journal article" date="2019" name="Int. J. Syst. Evol. Microbiol.">
        <title>The Global Catalogue of Microorganisms (GCM) 10K type strain sequencing project: providing services to taxonomists for standard genome sequencing and annotation.</title>
        <authorList>
            <consortium name="The Broad Institute Genomics Platform"/>
            <consortium name="The Broad Institute Genome Sequencing Center for Infectious Disease"/>
            <person name="Wu L."/>
            <person name="Ma J."/>
        </authorList>
    </citation>
    <scope>NUCLEOTIDE SEQUENCE [LARGE SCALE GENOMIC DNA]</scope>
    <source>
        <strain evidence="8">CCUG 39402</strain>
    </source>
</reference>
<feature type="transmembrane region" description="Helical" evidence="5">
    <location>
        <begin position="45"/>
        <end position="65"/>
    </location>
</feature>
<feature type="transmembrane region" description="Helical" evidence="5">
    <location>
        <begin position="81"/>
        <end position="98"/>
    </location>
</feature>
<dbReference type="PROSITE" id="PS00194">
    <property type="entry name" value="THIOREDOXIN_1"/>
    <property type="match status" value="1"/>
</dbReference>
<keyword evidence="7" id="KW-0328">Glycosyltransferase</keyword>
<dbReference type="InterPro" id="IPR017937">
    <property type="entry name" value="Thioredoxin_CS"/>
</dbReference>
<keyword evidence="8" id="KW-1185">Reference proteome</keyword>
<comment type="subcellular location">
    <subcellularLocation>
        <location evidence="1">Cell envelope</location>
    </subcellularLocation>
</comment>
<evidence type="ECO:0000256" key="3">
    <source>
        <dbReference type="ARBA" id="ARBA00023157"/>
    </source>
</evidence>
<evidence type="ECO:0000256" key="2">
    <source>
        <dbReference type="ARBA" id="ARBA00022748"/>
    </source>
</evidence>
<keyword evidence="5" id="KW-0812">Transmembrane</keyword>
<evidence type="ECO:0000256" key="4">
    <source>
        <dbReference type="ARBA" id="ARBA00023284"/>
    </source>
</evidence>
<dbReference type="CDD" id="cd02966">
    <property type="entry name" value="TlpA_like_family"/>
    <property type="match status" value="1"/>
</dbReference>
<feature type="transmembrane region" description="Helical" evidence="5">
    <location>
        <begin position="12"/>
        <end position="33"/>
    </location>
</feature>
<dbReference type="PANTHER" id="PTHR42852:SF6">
    <property type="entry name" value="THIOL:DISULFIDE INTERCHANGE PROTEIN DSBE"/>
    <property type="match status" value="1"/>
</dbReference>
<sequence length="279" mass="29408">MLSVNIGPFPLPLSQLFLMVALLVALGVGHLAGRGQKTGGMASTLSDMLLVALLAARLVFVALWFDSYRQEPWSILDIRDGGFTLWAGVLAALLVALWQGVRRAALRKPLVLGLAAGALAWGGMQGALNVMNEEAPVLPTVVLTTVAGEQVQLAELAAGKPLVVNLWATWCPPCRREMPVLAAAQQKESGVSFVFANQGEDGAAVLRYLSSSQLHLFNVVFDPATALALAVGSRSLPTTLFYDASGRLVDSHLGELSAASLANKLQQLRAPPAVTSPPP</sequence>
<evidence type="ECO:0000256" key="5">
    <source>
        <dbReference type="SAM" id="Phobius"/>
    </source>
</evidence>
<proteinExistence type="predicted"/>
<dbReference type="RefSeq" id="WP_371435350.1">
    <property type="nucleotide sequence ID" value="NZ_JBHSRS010000081.1"/>
</dbReference>
<dbReference type="Proteomes" id="UP001596270">
    <property type="component" value="Unassembled WGS sequence"/>
</dbReference>
<evidence type="ECO:0000313" key="8">
    <source>
        <dbReference type="Proteomes" id="UP001596270"/>
    </source>
</evidence>
<dbReference type="PROSITE" id="PS51352">
    <property type="entry name" value="THIOREDOXIN_2"/>
    <property type="match status" value="1"/>
</dbReference>
<feature type="domain" description="Thioredoxin" evidence="6">
    <location>
        <begin position="132"/>
        <end position="270"/>
    </location>
</feature>
<organism evidence="7 8">
    <name type="scientific">Polaromonas aquatica</name>
    <dbReference type="NCBI Taxonomy" id="332657"/>
    <lineage>
        <taxon>Bacteria</taxon>
        <taxon>Pseudomonadati</taxon>
        <taxon>Pseudomonadota</taxon>
        <taxon>Betaproteobacteria</taxon>
        <taxon>Burkholderiales</taxon>
        <taxon>Comamonadaceae</taxon>
        <taxon>Polaromonas</taxon>
    </lineage>
</organism>
<evidence type="ECO:0000256" key="1">
    <source>
        <dbReference type="ARBA" id="ARBA00004196"/>
    </source>
</evidence>
<dbReference type="SUPFAM" id="SSF52833">
    <property type="entry name" value="Thioredoxin-like"/>
    <property type="match status" value="1"/>
</dbReference>
<dbReference type="InterPro" id="IPR001640">
    <property type="entry name" value="Lgt"/>
</dbReference>
<dbReference type="Pfam" id="PF08534">
    <property type="entry name" value="Redoxin"/>
    <property type="match status" value="1"/>
</dbReference>
<comment type="caution">
    <text evidence="7">The sequence shown here is derived from an EMBL/GenBank/DDBJ whole genome shotgun (WGS) entry which is preliminary data.</text>
</comment>
<gene>
    <name evidence="7" type="ORF">ACFQND_16820</name>
</gene>
<keyword evidence="2" id="KW-0201">Cytochrome c-type biogenesis</keyword>
<dbReference type="InterPro" id="IPR013766">
    <property type="entry name" value="Thioredoxin_domain"/>
</dbReference>
<dbReference type="InterPro" id="IPR050553">
    <property type="entry name" value="Thioredoxin_ResA/DsbE_sf"/>
</dbReference>
<dbReference type="EMBL" id="JBHSRS010000081">
    <property type="protein sequence ID" value="MFC6282887.1"/>
    <property type="molecule type" value="Genomic_DNA"/>
</dbReference>
<dbReference type="InterPro" id="IPR036249">
    <property type="entry name" value="Thioredoxin-like_sf"/>
</dbReference>
<dbReference type="Pfam" id="PF01790">
    <property type="entry name" value="LGT"/>
    <property type="match status" value="1"/>
</dbReference>
<evidence type="ECO:0000259" key="6">
    <source>
        <dbReference type="PROSITE" id="PS51352"/>
    </source>
</evidence>
<feature type="transmembrane region" description="Helical" evidence="5">
    <location>
        <begin position="110"/>
        <end position="128"/>
    </location>
</feature>
<keyword evidence="5" id="KW-0472">Membrane</keyword>
<keyword evidence="7" id="KW-0808">Transferase</keyword>
<evidence type="ECO:0000313" key="7">
    <source>
        <dbReference type="EMBL" id="MFC6282887.1"/>
    </source>
</evidence>
<keyword evidence="3" id="KW-1015">Disulfide bond</keyword>
<keyword evidence="4" id="KW-0676">Redox-active center</keyword>
<accession>A0ABW1U1Q3</accession>
<dbReference type="Gene3D" id="3.40.30.10">
    <property type="entry name" value="Glutaredoxin"/>
    <property type="match status" value="1"/>
</dbReference>
<keyword evidence="5" id="KW-1133">Transmembrane helix</keyword>
<dbReference type="EC" id="2.4.99.-" evidence="7"/>
<dbReference type="PANTHER" id="PTHR42852">
    <property type="entry name" value="THIOL:DISULFIDE INTERCHANGE PROTEIN DSBE"/>
    <property type="match status" value="1"/>
</dbReference>